<gene>
    <name evidence="5" type="ORF">RDB_LOCUS130973</name>
</gene>
<dbReference type="PANTHER" id="PTHR31082:SF4">
    <property type="entry name" value="PHEROMONE-REGULATED MEMBRANE PROTEIN 10"/>
    <property type="match status" value="1"/>
</dbReference>
<evidence type="ECO:0000313" key="6">
    <source>
        <dbReference type="Proteomes" id="UP000663840"/>
    </source>
</evidence>
<keyword evidence="3" id="KW-1133">Transmembrane helix</keyword>
<feature type="transmembrane region" description="Helical" evidence="3">
    <location>
        <begin position="756"/>
        <end position="773"/>
    </location>
</feature>
<keyword evidence="3" id="KW-0472">Membrane</keyword>
<feature type="region of interest" description="Disordered" evidence="2">
    <location>
        <begin position="226"/>
        <end position="267"/>
    </location>
</feature>
<evidence type="ECO:0000256" key="3">
    <source>
        <dbReference type="SAM" id="Phobius"/>
    </source>
</evidence>
<evidence type="ECO:0000256" key="1">
    <source>
        <dbReference type="ARBA" id="ARBA00034125"/>
    </source>
</evidence>
<feature type="transmembrane region" description="Helical" evidence="3">
    <location>
        <begin position="566"/>
        <end position="585"/>
    </location>
</feature>
<feature type="transmembrane region" description="Helical" evidence="3">
    <location>
        <begin position="516"/>
        <end position="533"/>
    </location>
</feature>
<dbReference type="PANTHER" id="PTHR31082">
    <property type="entry name" value="PHEROMONE-REGULATED MEMBRANE PROTEIN 10"/>
    <property type="match status" value="1"/>
</dbReference>
<organism evidence="5 6">
    <name type="scientific">Rhizoctonia solani</name>
    <dbReference type="NCBI Taxonomy" id="456999"/>
    <lineage>
        <taxon>Eukaryota</taxon>
        <taxon>Fungi</taxon>
        <taxon>Dikarya</taxon>
        <taxon>Basidiomycota</taxon>
        <taxon>Agaricomycotina</taxon>
        <taxon>Agaricomycetes</taxon>
        <taxon>Cantharellales</taxon>
        <taxon>Ceratobasidiaceae</taxon>
        <taxon>Rhizoctonia</taxon>
    </lineage>
</organism>
<sequence>MNPIASILPDSPRRQMPEAIGIEPGDRYTHLLHRTRSRPSSRPRRSSLTGRTRGNGHNPVPAGDNESVMLSSMAESSYFSGDRDGNSVPVSHSLDVNEQPVHFSLLPFGPSRRRSSLATNSTSISTPPPMYTGYGTSKAPATEPIPQHAQFNTFLQVGEHGQGQSLNPFSVPDSGLRQRNPYSAYYTSPIVPPQPSVGAGSSIEGFGMHRYAPGRTSMIQPHHLQDWEDEDEEPHSSRYHVRTDWDPEDEYDDPEPSVAARRPYSDVTLPGYHPPSRIIYPEGHGSDQNAHSQTMITVESDTGGKKFINENICPMEQRRSFILVLAKALLQLQAPSHRIENQLEAAARVLEVPAEFLHLPSLVIVSFGSLDGENGAPAVDKPRKFSFSSNKIKSAIVMAVLGKSKRENTGDENQQDKTAEDERVRDRKGPTQATTFGIRVHIVKSGGKMELGKLHELHKIYRKVVHDEISAQDGRIKLLKLLKQPPIYSIYERCAHAFLCGLLICVMSFGGSFIDMWVAGAGCATIAYLQLGVASGNPLYSNIFEISAAMMMSFIARGLSSINGHLFCYSAISSASVVLILPGSIVLSSSLELASRSLVSGSVKMVYAIVYSLFLGFSLTIGSDLYYLVDQSARPRIAAGMANVTDSYDLPGIFTGDNGQVVFSGAFTFLKPAASVTNTVKYVSKGCTRRVDGPWYLRQLPIWTLLVLVPLYSIISSMWKLQPFLSKQLPVMVFISCCSYAANKAANRYIFNRSDIVSAIGAFVTGILGNAYARIFRGTAYTAMVTAVGFLVPSGIAAAGGLAQTYENSEGDQYSTGLALGFRMVQVAIGCTVGLFGAGVVVYSFGSTKRSGYFAF</sequence>
<feature type="domain" description="Threonine/serine exporter-like N-terminal" evidence="4">
    <location>
        <begin position="443"/>
        <end position="625"/>
    </location>
</feature>
<dbReference type="EMBL" id="CAJMWR010004031">
    <property type="protein sequence ID" value="CAE6479781.1"/>
    <property type="molecule type" value="Genomic_DNA"/>
</dbReference>
<feature type="transmembrane region" description="Helical" evidence="3">
    <location>
        <begin position="700"/>
        <end position="719"/>
    </location>
</feature>
<keyword evidence="3" id="KW-0812">Transmembrane</keyword>
<dbReference type="GO" id="GO:0022857">
    <property type="term" value="F:transmembrane transporter activity"/>
    <property type="evidence" value="ECO:0007669"/>
    <property type="project" value="InterPro"/>
</dbReference>
<feature type="compositionally biased region" description="Basic and acidic residues" evidence="2">
    <location>
        <begin position="404"/>
        <end position="429"/>
    </location>
</feature>
<protein>
    <recommendedName>
        <fullName evidence="4">Threonine/serine exporter-like N-terminal domain-containing protein</fullName>
    </recommendedName>
</protein>
<dbReference type="AlphaFoldDB" id="A0A8H3CDZ5"/>
<feature type="transmembrane region" description="Helical" evidence="3">
    <location>
        <begin position="605"/>
        <end position="629"/>
    </location>
</feature>
<feature type="region of interest" description="Disordered" evidence="2">
    <location>
        <begin position="1"/>
        <end position="67"/>
    </location>
</feature>
<reference evidence="5" key="1">
    <citation type="submission" date="2021-01" db="EMBL/GenBank/DDBJ databases">
        <authorList>
            <person name="Kaushik A."/>
        </authorList>
    </citation>
    <scope>NUCLEOTIDE SEQUENCE</scope>
    <source>
        <strain evidence="5">AG1-1A</strain>
    </source>
</reference>
<dbReference type="Pfam" id="PF06738">
    <property type="entry name" value="ThrE"/>
    <property type="match status" value="1"/>
</dbReference>
<evidence type="ECO:0000313" key="5">
    <source>
        <dbReference type="EMBL" id="CAE6479781.1"/>
    </source>
</evidence>
<evidence type="ECO:0000256" key="2">
    <source>
        <dbReference type="SAM" id="MobiDB-lite"/>
    </source>
</evidence>
<comment type="caution">
    <text evidence="5">The sequence shown here is derived from an EMBL/GenBank/DDBJ whole genome shotgun (WGS) entry which is preliminary data.</text>
</comment>
<dbReference type="InterPro" id="IPR010619">
    <property type="entry name" value="ThrE-like_N"/>
</dbReference>
<feature type="region of interest" description="Disordered" evidence="2">
    <location>
        <begin position="404"/>
        <end position="430"/>
    </location>
</feature>
<comment type="similarity">
    <text evidence="1">Belongs to the ThrE exporter (TC 2.A.79) family.</text>
</comment>
<dbReference type="Proteomes" id="UP000663840">
    <property type="component" value="Unassembled WGS sequence"/>
</dbReference>
<name>A0A8H3CDZ5_9AGAM</name>
<dbReference type="InterPro" id="IPR051361">
    <property type="entry name" value="ThrE/Ser_Exporter"/>
</dbReference>
<feature type="compositionally biased region" description="Basic residues" evidence="2">
    <location>
        <begin position="30"/>
        <end position="45"/>
    </location>
</feature>
<feature type="compositionally biased region" description="Acidic residues" evidence="2">
    <location>
        <begin position="246"/>
        <end position="255"/>
    </location>
</feature>
<proteinExistence type="inferred from homology"/>
<feature type="transmembrane region" description="Helical" evidence="3">
    <location>
        <begin position="824"/>
        <end position="846"/>
    </location>
</feature>
<feature type="region of interest" description="Disordered" evidence="2">
    <location>
        <begin position="112"/>
        <end position="131"/>
    </location>
</feature>
<feature type="transmembrane region" description="Helical" evidence="3">
    <location>
        <begin position="780"/>
        <end position="804"/>
    </location>
</feature>
<feature type="compositionally biased region" description="Polar residues" evidence="2">
    <location>
        <begin position="116"/>
        <end position="125"/>
    </location>
</feature>
<accession>A0A8H3CDZ5</accession>
<evidence type="ECO:0000259" key="4">
    <source>
        <dbReference type="Pfam" id="PF06738"/>
    </source>
</evidence>